<keyword evidence="1" id="KW-0614">Plasmid</keyword>
<dbReference type="HOGENOM" id="CLU_218071_0_0_5"/>
<accession>F7XH20</accession>
<evidence type="ECO:0000313" key="1">
    <source>
        <dbReference type="EMBL" id="AEH83846.1"/>
    </source>
</evidence>
<protein>
    <submittedName>
        <fullName evidence="1">Uncharacterized protein</fullName>
    </submittedName>
</protein>
<reference evidence="1 2" key="1">
    <citation type="journal article" date="2011" name="J. Biotechnol.">
        <title>The complete genome sequence of the dominant Sinorhizobium meliloti field isolate SM11 extends the S. meliloti pan-genome.</title>
        <authorList>
            <person name="Schneiker-Bekel S."/>
            <person name="Wibberg D."/>
            <person name="Bekel T."/>
            <person name="Blom J."/>
            <person name="Linke B."/>
            <person name="Neuweger H."/>
            <person name="Stiens M."/>
            <person name="Vorholter F.J."/>
            <person name="Weidner S."/>
            <person name="Goesmann A."/>
            <person name="Puhler A."/>
            <person name="Schluter A."/>
        </authorList>
    </citation>
    <scope>NUCLEOTIDE SEQUENCE [LARGE SCALE GENOMIC DNA]</scope>
    <source>
        <strain evidence="1 2">SM11</strain>
        <plasmid evidence="2">pSmeSM11d</plasmid>
    </source>
</reference>
<proteinExistence type="predicted"/>
<evidence type="ECO:0000313" key="2">
    <source>
        <dbReference type="Proteomes" id="UP000009045"/>
    </source>
</evidence>
<dbReference type="Proteomes" id="UP000009045">
    <property type="component" value="Plasmid pSmeSM11d"/>
</dbReference>
<geneLocation type="plasmid" evidence="1 2">
    <name>pSmeSM11d</name>
</geneLocation>
<organism evidence="1 2">
    <name type="scientific">Sinorhizobium meliloti (strain SM11)</name>
    <dbReference type="NCBI Taxonomy" id="707241"/>
    <lineage>
        <taxon>Bacteria</taxon>
        <taxon>Pseudomonadati</taxon>
        <taxon>Pseudomonadota</taxon>
        <taxon>Alphaproteobacteria</taxon>
        <taxon>Hyphomicrobiales</taxon>
        <taxon>Rhizobiaceae</taxon>
        <taxon>Sinorhizobium/Ensifer group</taxon>
        <taxon>Sinorhizobium</taxon>
    </lineage>
</organism>
<sequence length="44" mass="4932">MQPQTTTEIRMPAMVDDSFSPTTGRMYAKWLIPLSAIMPAIPHV</sequence>
<dbReference type="EMBL" id="CP001832">
    <property type="protein sequence ID" value="AEH83846.1"/>
    <property type="molecule type" value="Genomic_DNA"/>
</dbReference>
<name>F7XH20_SINMM</name>
<dbReference type="KEGG" id="smx:SM11_pD1014"/>
<dbReference type="AlphaFoldDB" id="F7XH20"/>
<gene>
    <name evidence="1" type="ordered locus">SM11_pD1014</name>
</gene>